<evidence type="ECO:0000313" key="1">
    <source>
        <dbReference type="EMBL" id="MBT2988863.1"/>
    </source>
</evidence>
<organism evidence="1 2">
    <name type="scientific">Candidatus Thiodiazotropha taylori</name>
    <dbReference type="NCBI Taxonomy" id="2792791"/>
    <lineage>
        <taxon>Bacteria</taxon>
        <taxon>Pseudomonadati</taxon>
        <taxon>Pseudomonadota</taxon>
        <taxon>Gammaproteobacteria</taxon>
        <taxon>Chromatiales</taxon>
        <taxon>Sedimenticolaceae</taxon>
        <taxon>Candidatus Thiodiazotropha</taxon>
    </lineage>
</organism>
<dbReference type="EMBL" id="JAHHGM010000006">
    <property type="protein sequence ID" value="MBT2988863.1"/>
    <property type="molecule type" value="Genomic_DNA"/>
</dbReference>
<dbReference type="AlphaFoldDB" id="A0A944QSG8"/>
<dbReference type="PROSITE" id="PS51257">
    <property type="entry name" value="PROKAR_LIPOPROTEIN"/>
    <property type="match status" value="1"/>
</dbReference>
<dbReference type="Proteomes" id="UP000770889">
    <property type="component" value="Unassembled WGS sequence"/>
</dbReference>
<sequence>MHAAFKLPAIIFCTSLIFGCGGGSGGDGTDSDSYLNYVVFSDPWPDDINAVYSLTSVESSGDSEIAPGGAPPYSEPIDYPPADLIALSMGIDGDYLYIRFDFAGVIPTSENPVVATGEVEAQTVTGQGISVNFNSDNDLGTGAGGEGIDGIDIFFAFSLEYGIPPFVYTNYGFPDGDIHHHLGHADGELGEGGPGYDYAVLRFLIPEFADYLPRGETLDFGGWSEAESDLYHHYAFDPMQASSFYVQP</sequence>
<comment type="caution">
    <text evidence="1">The sequence shown here is derived from an EMBL/GenBank/DDBJ whole genome shotgun (WGS) entry which is preliminary data.</text>
</comment>
<gene>
    <name evidence="1" type="ORF">KME65_07840</name>
</gene>
<proteinExistence type="predicted"/>
<accession>A0A944QSG8</accession>
<name>A0A944QSG8_9GAMM</name>
<reference evidence="1 2" key="1">
    <citation type="submission" date="2021-05" db="EMBL/GenBank/DDBJ databases">
        <title>Genetic and Functional Diversity in Clade A Lucinid endosymbionts from the Bahamas.</title>
        <authorList>
            <person name="Giani N.M."/>
            <person name="Engel A.S."/>
            <person name="Campbell B.J."/>
        </authorList>
    </citation>
    <scope>NUCLEOTIDE SEQUENCE [LARGE SCALE GENOMIC DNA]</scope>
    <source>
        <strain evidence="1">LUC16012Gg_MoonRockCtena</strain>
    </source>
</reference>
<evidence type="ECO:0000313" key="2">
    <source>
        <dbReference type="Proteomes" id="UP000770889"/>
    </source>
</evidence>
<protein>
    <submittedName>
        <fullName evidence="1">Uncharacterized protein</fullName>
    </submittedName>
</protein>